<reference evidence="8" key="1">
    <citation type="submission" date="2021-01" db="EMBL/GenBank/DDBJ databases">
        <title>Whole genome shotgun sequence of Actinoplanes nipponensis NBRC 14063.</title>
        <authorList>
            <person name="Komaki H."/>
            <person name="Tamura T."/>
        </authorList>
    </citation>
    <scope>NUCLEOTIDE SEQUENCE</scope>
    <source>
        <strain evidence="8">NBRC 14063</strain>
    </source>
</reference>
<dbReference type="Pfam" id="PF00171">
    <property type="entry name" value="Aldedh"/>
    <property type="match status" value="1"/>
</dbReference>
<keyword evidence="2 3" id="KW-0560">Oxidoreductase</keyword>
<comment type="caution">
    <text evidence="8">The sequence shown here is derived from an EMBL/GenBank/DDBJ whole genome shotgun (WGS) entry which is preliminary data.</text>
</comment>
<evidence type="ECO:0000313" key="8">
    <source>
        <dbReference type="EMBL" id="GIE53351.1"/>
    </source>
</evidence>
<dbReference type="Proteomes" id="UP000647172">
    <property type="component" value="Unassembled WGS sequence"/>
</dbReference>
<evidence type="ECO:0000313" key="9">
    <source>
        <dbReference type="Proteomes" id="UP000647172"/>
    </source>
</evidence>
<dbReference type="GO" id="GO:0006081">
    <property type="term" value="P:aldehyde metabolic process"/>
    <property type="evidence" value="ECO:0007669"/>
    <property type="project" value="InterPro"/>
</dbReference>
<dbReference type="GO" id="GO:0016620">
    <property type="term" value="F:oxidoreductase activity, acting on the aldehyde or oxo group of donors, NAD or NADP as acceptor"/>
    <property type="evidence" value="ECO:0007669"/>
    <property type="project" value="InterPro"/>
</dbReference>
<proteinExistence type="inferred from homology"/>
<dbReference type="InterPro" id="IPR016162">
    <property type="entry name" value="Ald_DH_N"/>
</dbReference>
<dbReference type="Gene3D" id="3.40.605.10">
    <property type="entry name" value="Aldehyde Dehydrogenase, Chain A, domain 1"/>
    <property type="match status" value="1"/>
</dbReference>
<evidence type="ECO:0000256" key="3">
    <source>
        <dbReference type="PIRNR" id="PIRNR036492"/>
    </source>
</evidence>
<dbReference type="Gene3D" id="3.40.309.10">
    <property type="entry name" value="Aldehyde Dehydrogenase, Chain A, domain 2"/>
    <property type="match status" value="1"/>
</dbReference>
<dbReference type="InterPro" id="IPR029510">
    <property type="entry name" value="Ald_DH_CS_GLU"/>
</dbReference>
<evidence type="ECO:0000256" key="6">
    <source>
        <dbReference type="RuleBase" id="RU003345"/>
    </source>
</evidence>
<name>A0A919JMI8_9ACTN</name>
<dbReference type="SUPFAM" id="SSF53720">
    <property type="entry name" value="ALDH-like"/>
    <property type="match status" value="1"/>
</dbReference>
<feature type="active site" evidence="4 5">
    <location>
        <position position="252"/>
    </location>
</feature>
<feature type="active site" evidence="4">
    <location>
        <position position="286"/>
    </location>
</feature>
<dbReference type="CDD" id="cd07099">
    <property type="entry name" value="ALDH_DDALDH"/>
    <property type="match status" value="1"/>
</dbReference>
<evidence type="ECO:0000256" key="5">
    <source>
        <dbReference type="PROSITE-ProRule" id="PRU10007"/>
    </source>
</evidence>
<dbReference type="PIRSF" id="PIRSF036492">
    <property type="entry name" value="ALDH"/>
    <property type="match status" value="1"/>
</dbReference>
<dbReference type="InterPro" id="IPR012394">
    <property type="entry name" value="Aldehyde_DH_NAD(P)"/>
</dbReference>
<dbReference type="PROSITE" id="PS00687">
    <property type="entry name" value="ALDEHYDE_DEHYDR_GLU"/>
    <property type="match status" value="1"/>
</dbReference>
<evidence type="ECO:0000256" key="4">
    <source>
        <dbReference type="PIRSR" id="PIRSR036492-1"/>
    </source>
</evidence>
<evidence type="ECO:0000256" key="2">
    <source>
        <dbReference type="ARBA" id="ARBA00023002"/>
    </source>
</evidence>
<sequence>MRLRLAFMTATRTPGMPVVEDGFLVSTSPATGAEAGRVPISDEKAVQAAVDRARTAGAWWAGLGFDARRTRLLQWRALLAQRIEELAALTHAETGKPPADAIVEATAAIEHIDWAARNAKRVLGPRRMRTRLLVAEHSGHLEYQPYGVIGVIGPWNYPILTPLGPISGALAAGNAVVLKPSEYTPAVGQWLADTFAEIVPEQPVLQAVHGLGDVGAALCRAGVGKIAFTGSTATAKKVMATCAETLTPVLLEAGGKDALIVDADADVDAAAEAAVWGSMTNAGQTCIGIERVYAVAPVYDAFVAAVVEKAGKLRIGEEIGPITMPSQIDIIRRHIDDALAGGGRALLGGADAVQPPHVSPTVLVDVPEDSAAIREETFGPTVTITKVADTDEAVTRANALPYGLGGAVFGKANGIRIARRLHTGMVAVNSTLSFVGMATLPFGGVGDSGFGRIHGEDGLREFGRAKSITVRRAPSLLPAMTFERTPAQVQRIVKAVKLLYGRRP</sequence>
<organism evidence="8 9">
    <name type="scientific">Actinoplanes nipponensis</name>
    <dbReference type="NCBI Taxonomy" id="135950"/>
    <lineage>
        <taxon>Bacteria</taxon>
        <taxon>Bacillati</taxon>
        <taxon>Actinomycetota</taxon>
        <taxon>Actinomycetes</taxon>
        <taxon>Micromonosporales</taxon>
        <taxon>Micromonosporaceae</taxon>
        <taxon>Actinoplanes</taxon>
    </lineage>
</organism>
<keyword evidence="9" id="KW-1185">Reference proteome</keyword>
<dbReference type="InterPro" id="IPR016161">
    <property type="entry name" value="Ald_DH/histidinol_DH"/>
</dbReference>
<dbReference type="EMBL" id="BOMQ01000083">
    <property type="protein sequence ID" value="GIE53351.1"/>
    <property type="molecule type" value="Genomic_DNA"/>
</dbReference>
<gene>
    <name evidence="8" type="ORF">Ani05nite_68850</name>
</gene>
<evidence type="ECO:0000256" key="1">
    <source>
        <dbReference type="ARBA" id="ARBA00009986"/>
    </source>
</evidence>
<feature type="domain" description="Aldehyde dehydrogenase" evidence="7">
    <location>
        <begin position="26"/>
        <end position="468"/>
    </location>
</feature>
<comment type="similarity">
    <text evidence="1 3 6">Belongs to the aldehyde dehydrogenase family.</text>
</comment>
<dbReference type="PANTHER" id="PTHR11699">
    <property type="entry name" value="ALDEHYDE DEHYDROGENASE-RELATED"/>
    <property type="match status" value="1"/>
</dbReference>
<evidence type="ECO:0000259" key="7">
    <source>
        <dbReference type="Pfam" id="PF00171"/>
    </source>
</evidence>
<dbReference type="InterPro" id="IPR015590">
    <property type="entry name" value="Aldehyde_DH_dom"/>
</dbReference>
<dbReference type="InterPro" id="IPR016163">
    <property type="entry name" value="Ald_DH_C"/>
</dbReference>
<protein>
    <recommendedName>
        <fullName evidence="3">Aldehyde dehydrogenase</fullName>
    </recommendedName>
</protein>
<dbReference type="AlphaFoldDB" id="A0A919JMI8"/>
<accession>A0A919JMI8</accession>